<dbReference type="InterPro" id="IPR020472">
    <property type="entry name" value="WD40_PAC1"/>
</dbReference>
<evidence type="ECO:0000256" key="9">
    <source>
        <dbReference type="PROSITE-ProRule" id="PRU00221"/>
    </source>
</evidence>
<feature type="repeat" description="WD" evidence="9">
    <location>
        <begin position="1038"/>
        <end position="1079"/>
    </location>
</feature>
<name>A0A4W6E8N2_LATCA</name>
<dbReference type="FunFam" id="1.10.533.10:FF:000081">
    <property type="entry name" value="Apoptotic protease-activating factor 1"/>
    <property type="match status" value="1"/>
</dbReference>
<dbReference type="PROSITE" id="PS50082">
    <property type="entry name" value="WD_REPEATS_2"/>
    <property type="match status" value="5"/>
</dbReference>
<dbReference type="InterPro" id="IPR011044">
    <property type="entry name" value="Quino_amine_DH_bsu"/>
</dbReference>
<keyword evidence="5" id="KW-0677">Repeat</keyword>
<keyword evidence="7" id="KW-0067">ATP-binding</keyword>
<proteinExistence type="predicted"/>
<dbReference type="GeneTree" id="ENSGT00940000157710"/>
<dbReference type="SUPFAM" id="SSF50969">
    <property type="entry name" value="YVTN repeat-like/Quinoprotein amine dehydrogenase"/>
    <property type="match status" value="1"/>
</dbReference>
<gene>
    <name evidence="11" type="primary">APAF1</name>
</gene>
<keyword evidence="6" id="KW-0547">Nucleotide-binding</keyword>
<dbReference type="InterPro" id="IPR041452">
    <property type="entry name" value="APAF1_C"/>
</dbReference>
<dbReference type="FunFam" id="3.40.50.300:FF:000502">
    <property type="entry name" value="Apoptotic protease-activating factor 1"/>
    <property type="match status" value="1"/>
</dbReference>
<protein>
    <recommendedName>
        <fullName evidence="8">Apoptotic protease-activating factor 1</fullName>
    </recommendedName>
</protein>
<dbReference type="FunFam" id="1.25.40.370:FF:000001">
    <property type="entry name" value="Apoptotic protease-activating factor 1"/>
    <property type="match status" value="1"/>
</dbReference>
<dbReference type="InterPro" id="IPR027417">
    <property type="entry name" value="P-loop_NTPase"/>
</dbReference>
<dbReference type="PANTHER" id="PTHR22845:SF5">
    <property type="entry name" value="APOPTOTIC PROTEASE-ACTIVATING FACTOR 1"/>
    <property type="match status" value="1"/>
</dbReference>
<dbReference type="InterPro" id="IPR015943">
    <property type="entry name" value="WD40/YVTN_repeat-like_dom_sf"/>
</dbReference>
<feature type="repeat" description="WD" evidence="9">
    <location>
        <begin position="996"/>
        <end position="1037"/>
    </location>
</feature>
<dbReference type="GO" id="GO:0043531">
    <property type="term" value="F:ADP binding"/>
    <property type="evidence" value="ECO:0007669"/>
    <property type="project" value="InterPro"/>
</dbReference>
<dbReference type="InterPro" id="IPR001315">
    <property type="entry name" value="CARD"/>
</dbReference>
<dbReference type="GO" id="GO:0005829">
    <property type="term" value="C:cytosol"/>
    <property type="evidence" value="ECO:0007669"/>
    <property type="project" value="UniProtKB-ARBA"/>
</dbReference>
<dbReference type="Pfam" id="PF17908">
    <property type="entry name" value="APAF1_C"/>
    <property type="match status" value="1"/>
</dbReference>
<dbReference type="InterPro" id="IPR042197">
    <property type="entry name" value="Apaf_helical"/>
</dbReference>
<keyword evidence="12" id="KW-1185">Reference proteome</keyword>
<organism evidence="11 12">
    <name type="scientific">Lates calcarifer</name>
    <name type="common">Barramundi</name>
    <name type="synonym">Holocentrus calcarifer</name>
    <dbReference type="NCBI Taxonomy" id="8187"/>
    <lineage>
        <taxon>Eukaryota</taxon>
        <taxon>Metazoa</taxon>
        <taxon>Chordata</taxon>
        <taxon>Craniata</taxon>
        <taxon>Vertebrata</taxon>
        <taxon>Euteleostomi</taxon>
        <taxon>Actinopterygii</taxon>
        <taxon>Neopterygii</taxon>
        <taxon>Teleostei</taxon>
        <taxon>Neoteleostei</taxon>
        <taxon>Acanthomorphata</taxon>
        <taxon>Carangaria</taxon>
        <taxon>Carangaria incertae sedis</taxon>
        <taxon>Centropomidae</taxon>
        <taxon>Lates</taxon>
    </lineage>
</organism>
<dbReference type="InterPro" id="IPR019775">
    <property type="entry name" value="WD40_repeat_CS"/>
</dbReference>
<comment type="subcellular location">
    <subcellularLocation>
        <location evidence="1">Cytoplasm</location>
    </subcellularLocation>
</comment>
<dbReference type="InterPro" id="IPR001680">
    <property type="entry name" value="WD40_rpt"/>
</dbReference>
<dbReference type="GO" id="GO:0006915">
    <property type="term" value="P:apoptotic process"/>
    <property type="evidence" value="ECO:0007669"/>
    <property type="project" value="UniProtKB-KW"/>
</dbReference>
<dbReference type="InterPro" id="IPR011047">
    <property type="entry name" value="Quinoprotein_ADH-like_sf"/>
</dbReference>
<dbReference type="Proteomes" id="UP000314980">
    <property type="component" value="Unassembled WGS sequence"/>
</dbReference>
<dbReference type="SMART" id="SM00114">
    <property type="entry name" value="CARD"/>
    <property type="match status" value="1"/>
</dbReference>
<dbReference type="Ensembl" id="ENSLCAT00010034765.1">
    <property type="protein sequence ID" value="ENSLCAP00010033959.1"/>
    <property type="gene ID" value="ENSLCAG00010015728.1"/>
</dbReference>
<dbReference type="PROSITE" id="PS50209">
    <property type="entry name" value="CARD"/>
    <property type="match status" value="1"/>
</dbReference>
<feature type="repeat" description="WD" evidence="9">
    <location>
        <begin position="651"/>
        <end position="692"/>
    </location>
</feature>
<evidence type="ECO:0000313" key="11">
    <source>
        <dbReference type="Ensembl" id="ENSLCAP00010033959.1"/>
    </source>
</evidence>
<evidence type="ECO:0000256" key="8">
    <source>
        <dbReference type="ARBA" id="ARBA00073202"/>
    </source>
</evidence>
<dbReference type="Gene3D" id="1.10.533.10">
    <property type="entry name" value="Death Domain, Fas"/>
    <property type="match status" value="1"/>
</dbReference>
<dbReference type="PROSITE" id="PS00678">
    <property type="entry name" value="WD_REPEATS_1"/>
    <property type="match status" value="1"/>
</dbReference>
<dbReference type="Gene3D" id="2.130.10.10">
    <property type="entry name" value="YVTN repeat-like/Quinoprotein amine dehydrogenase"/>
    <property type="match status" value="3"/>
</dbReference>
<dbReference type="InterPro" id="IPR002182">
    <property type="entry name" value="NB-ARC"/>
</dbReference>
<dbReference type="Pfam" id="PF00400">
    <property type="entry name" value="WD40"/>
    <property type="match status" value="6"/>
</dbReference>
<dbReference type="Pfam" id="PF00619">
    <property type="entry name" value="CARD"/>
    <property type="match status" value="1"/>
</dbReference>
<reference evidence="11" key="3">
    <citation type="submission" date="2025-09" db="UniProtKB">
        <authorList>
            <consortium name="Ensembl"/>
        </authorList>
    </citation>
    <scope>IDENTIFICATION</scope>
</reference>
<feature type="domain" description="CARD" evidence="10">
    <location>
        <begin position="1"/>
        <end position="90"/>
    </location>
</feature>
<dbReference type="FunFam" id="2.130.10.10:FF:000135">
    <property type="entry name" value="Apoptotic protease-activating factor 1"/>
    <property type="match status" value="1"/>
</dbReference>
<keyword evidence="4" id="KW-0053">Apoptosis</keyword>
<dbReference type="SMART" id="SM00320">
    <property type="entry name" value="WD40"/>
    <property type="match status" value="11"/>
</dbReference>
<dbReference type="GO" id="GO:0005524">
    <property type="term" value="F:ATP binding"/>
    <property type="evidence" value="ECO:0007669"/>
    <property type="project" value="UniProtKB-KW"/>
</dbReference>
<dbReference type="PRINTS" id="PR00320">
    <property type="entry name" value="GPROTEINBRPT"/>
</dbReference>
<evidence type="ECO:0000256" key="1">
    <source>
        <dbReference type="ARBA" id="ARBA00004496"/>
    </source>
</evidence>
<dbReference type="PANTHER" id="PTHR22845">
    <property type="entry name" value="APOPTOTIC PROTEASE-ACTIVATING FACTOR 1"/>
    <property type="match status" value="1"/>
</dbReference>
<dbReference type="Gene3D" id="1.25.40.370">
    <property type="match status" value="1"/>
</dbReference>
<feature type="repeat" description="WD" evidence="9">
    <location>
        <begin position="953"/>
        <end position="995"/>
    </location>
</feature>
<keyword evidence="2" id="KW-0963">Cytoplasm</keyword>
<dbReference type="SUPFAM" id="SSF52540">
    <property type="entry name" value="P-loop containing nucleoside triphosphate hydrolases"/>
    <property type="match status" value="1"/>
</dbReference>
<dbReference type="GO" id="GO:0042981">
    <property type="term" value="P:regulation of apoptotic process"/>
    <property type="evidence" value="ECO:0007669"/>
    <property type="project" value="InterPro"/>
</dbReference>
<dbReference type="AlphaFoldDB" id="A0A4W6E8N2"/>
<evidence type="ECO:0000313" key="12">
    <source>
        <dbReference type="Proteomes" id="UP000314980"/>
    </source>
</evidence>
<dbReference type="Pfam" id="PF21296">
    <property type="entry name" value="WHD_APAF1"/>
    <property type="match status" value="1"/>
</dbReference>
<dbReference type="CDD" id="cd00200">
    <property type="entry name" value="WD40"/>
    <property type="match status" value="1"/>
</dbReference>
<dbReference type="SUPFAM" id="SSF47986">
    <property type="entry name" value="DEATH domain"/>
    <property type="match status" value="1"/>
</dbReference>
<evidence type="ECO:0000256" key="4">
    <source>
        <dbReference type="ARBA" id="ARBA00022703"/>
    </source>
</evidence>
<dbReference type="FunFam" id="1.10.8.430:FF:000001">
    <property type="entry name" value="Apoptotic protease-activating factor 1"/>
    <property type="match status" value="1"/>
</dbReference>
<dbReference type="PROSITE" id="PS50294">
    <property type="entry name" value="WD_REPEATS_REGION"/>
    <property type="match status" value="4"/>
</dbReference>
<dbReference type="Gene3D" id="3.40.50.300">
    <property type="entry name" value="P-loop containing nucleotide triphosphate hydrolases"/>
    <property type="match status" value="1"/>
</dbReference>
<dbReference type="InterPro" id="IPR036388">
    <property type="entry name" value="WH-like_DNA-bd_sf"/>
</dbReference>
<dbReference type="PRINTS" id="PR00364">
    <property type="entry name" value="DISEASERSIST"/>
</dbReference>
<reference evidence="11" key="2">
    <citation type="submission" date="2025-08" db="UniProtKB">
        <authorList>
            <consortium name="Ensembl"/>
        </authorList>
    </citation>
    <scope>IDENTIFICATION</scope>
</reference>
<dbReference type="Pfam" id="PF00931">
    <property type="entry name" value="NB-ARC"/>
    <property type="match status" value="1"/>
</dbReference>
<reference evidence="12" key="1">
    <citation type="submission" date="2015-09" db="EMBL/GenBank/DDBJ databases">
        <authorList>
            <person name="Sai Rama Sridatta P."/>
        </authorList>
    </citation>
    <scope>NUCLEOTIDE SEQUENCE [LARGE SCALE GENOMIC DNA]</scope>
</reference>
<evidence type="ECO:0000256" key="5">
    <source>
        <dbReference type="ARBA" id="ARBA00022737"/>
    </source>
</evidence>
<evidence type="ECO:0000256" key="7">
    <source>
        <dbReference type="ARBA" id="ARBA00022840"/>
    </source>
</evidence>
<evidence type="ECO:0000259" key="10">
    <source>
        <dbReference type="PROSITE" id="PS50209"/>
    </source>
</evidence>
<dbReference type="InterPro" id="IPR048975">
    <property type="entry name" value="WHD_APAF1"/>
</dbReference>
<sequence>MEEGARSCLLRFRHRLEQDIKPSYLMDHMISDGVINVDEEERIRTQPTRKDQAVALLELLLRKDNRAYISFYNALVKETYDDLANLLYDDLPQISANAHKSSSDGWTPHVQMVLSEGGVPQRPVVFVSRPELLNRVRERLYRLQKEPGWVTVFGMAGSGKSVLAAEAVRHQGIIEECFPGGVHWLSIGQLDKPDLLVKIQSLCFRLEQSLDSQSLHRPPNSLDEAKERLRFLMLRRYPRSLLILDDIWDSTVLKVFDIQCRILLTTRNRSLTDSVSGAKYEVEVASGLDENKGLEILALYTKTNPQGLPEEARSIVRECKGSPLVVSLIGALLKEKPNRWRYYLCQLQQKQFKRIRKSSSYDYDALDQAMAASIEVLPDEHQELYKDLTVLEKDIKIPAKVLSILWDLEPEEVEDILEEFVNKSLLFVDSHNKPYLYYLHDLQLDFLVEQNRTQDLHTKVVRQYQQHYRDDPPTSGDEECLYWIRFLTYHMARANLSQELYSLMFSLDWVSIKAQIMGPAHLINDYVEYGPILDKEVMRSQFQEFLSLNGHQLEQRPFPDVVQLALSQPPTSEVYRQALLQAQDRASKGKLYVDWLNKSSVESLSRLVIHPHQGSIYSACFSQDGAKIATCGASKTLKVFKSTSGEKLTEIQAHDDEVLCCAFSPDDRLLATCSSDRKVKVWNVERAMLLRVFAEEHEEQVNHCQFTNTRRQLLLATCSNDKFLNVKVCESLGALCLTYCYFYGCCIRLCFCVLLLCMQLFQVSSANEWKTINVSSMFTESDEEVLVKCSTWTADGKRIICAARNAVLVFDVETSDMLLEIRTSRLSMVQYCHACPTSNLLAIAFSNYAVELWDLEANKKMADCSGHLSWVQRVQFSPDGSQLLSCSDDQTVRVRLNKCVRDGMTGSVLFQSEEMSSRIRCTCMCRQPSVVALGQENGTVQVWSWQSGEGRVLKGHKEQVRCFSLLSHSPARLLSWSFDGTVKVWDVESGEKLQDIEAHRGAILSCHVSPDGCFFATTSADKTAKLWHCESWQCVHTLSGHQDCVRSCRFSWDSRRLATGDDNGEIRLWSVKEGALLKICSRDGKDGMDSLHGGWVTDLHFSSDNSLLVSTGGYIKWWDVEKGKALQTFYPTGSALKKIHVSCDFSTFVTIDNIGILYILQRVV</sequence>
<dbReference type="Gene3D" id="1.10.10.10">
    <property type="entry name" value="Winged helix-like DNA-binding domain superfamily/Winged helix DNA-binding domain"/>
    <property type="match status" value="1"/>
</dbReference>
<evidence type="ECO:0000256" key="3">
    <source>
        <dbReference type="ARBA" id="ARBA00022574"/>
    </source>
</evidence>
<accession>A0A4W6E8N2</accession>
<feature type="repeat" description="WD" evidence="9">
    <location>
        <begin position="864"/>
        <end position="894"/>
    </location>
</feature>
<keyword evidence="3 9" id="KW-0853">WD repeat</keyword>
<evidence type="ECO:0000256" key="6">
    <source>
        <dbReference type="ARBA" id="ARBA00022741"/>
    </source>
</evidence>
<evidence type="ECO:0000256" key="2">
    <source>
        <dbReference type="ARBA" id="ARBA00022490"/>
    </source>
</evidence>
<dbReference type="SUPFAM" id="SSF117289">
    <property type="entry name" value="Nucleoporin domain"/>
    <property type="match status" value="1"/>
</dbReference>
<dbReference type="InterPro" id="IPR011029">
    <property type="entry name" value="DEATH-like_dom_sf"/>
</dbReference>
<dbReference type="SUPFAM" id="SSF50998">
    <property type="entry name" value="Quinoprotein alcohol dehydrogenase-like"/>
    <property type="match status" value="1"/>
</dbReference>
<dbReference type="Gene3D" id="1.10.8.430">
    <property type="entry name" value="Helical domain of apoptotic protease-activating factors"/>
    <property type="match status" value="1"/>
</dbReference>